<organism evidence="3 4">
    <name type="scientific">Nocardiopsis sinuspersici</name>
    <dbReference type="NCBI Taxonomy" id="501010"/>
    <lineage>
        <taxon>Bacteria</taxon>
        <taxon>Bacillati</taxon>
        <taxon>Actinomycetota</taxon>
        <taxon>Actinomycetes</taxon>
        <taxon>Streptosporangiales</taxon>
        <taxon>Nocardiopsidaceae</taxon>
        <taxon>Nocardiopsis</taxon>
    </lineage>
</organism>
<dbReference type="PANTHER" id="PTHR43245:SF52">
    <property type="entry name" value="NAD-DEPENDENT EPIMERASE_DEHYDRATASE"/>
    <property type="match status" value="1"/>
</dbReference>
<dbReference type="Proteomes" id="UP000584931">
    <property type="component" value="Unassembled WGS sequence"/>
</dbReference>
<dbReference type="Pfam" id="PF01370">
    <property type="entry name" value="Epimerase"/>
    <property type="match status" value="1"/>
</dbReference>
<dbReference type="InterPro" id="IPR001509">
    <property type="entry name" value="Epimerase_deHydtase"/>
</dbReference>
<evidence type="ECO:0000313" key="3">
    <source>
        <dbReference type="EMBL" id="NYH51761.1"/>
    </source>
</evidence>
<comment type="caution">
    <text evidence="3">The sequence shown here is derived from an EMBL/GenBank/DDBJ whole genome shotgun (WGS) entry which is preliminary data.</text>
</comment>
<feature type="transmembrane region" description="Helical" evidence="1">
    <location>
        <begin position="345"/>
        <end position="366"/>
    </location>
</feature>
<proteinExistence type="predicted"/>
<feature type="domain" description="NAD-dependent epimerase/dehydratase" evidence="2">
    <location>
        <begin position="22"/>
        <end position="241"/>
    </location>
</feature>
<evidence type="ECO:0000259" key="2">
    <source>
        <dbReference type="Pfam" id="PF01370"/>
    </source>
</evidence>
<dbReference type="InterPro" id="IPR050177">
    <property type="entry name" value="Lipid_A_modif_metabolic_enz"/>
</dbReference>
<gene>
    <name evidence="3" type="ORF">HNR06_001350</name>
</gene>
<name>A0A7Y9X9L6_9ACTN</name>
<dbReference type="SUPFAM" id="SSF51735">
    <property type="entry name" value="NAD(P)-binding Rossmann-fold domains"/>
    <property type="match status" value="1"/>
</dbReference>
<dbReference type="Gene3D" id="3.40.50.720">
    <property type="entry name" value="NAD(P)-binding Rossmann-like Domain"/>
    <property type="match status" value="1"/>
</dbReference>
<evidence type="ECO:0000256" key="1">
    <source>
        <dbReference type="SAM" id="Phobius"/>
    </source>
</evidence>
<dbReference type="EMBL" id="JACCHL010000001">
    <property type="protein sequence ID" value="NYH51761.1"/>
    <property type="molecule type" value="Genomic_DNA"/>
</dbReference>
<dbReference type="InterPro" id="IPR036291">
    <property type="entry name" value="NAD(P)-bd_dom_sf"/>
</dbReference>
<evidence type="ECO:0000313" key="4">
    <source>
        <dbReference type="Proteomes" id="UP000584931"/>
    </source>
</evidence>
<sequence length="375" mass="39325">MNTESSQVRPEHSPPDGAGRVIAVTGAASGVGRLLVQRLATPEGSAPPREIVAIDDELADLLGVTWRIADVCDPGLVSRLGGVDVLVHTADDRSLETRPDRRRAHNIRAAQTVLTAAAASGVPRVILVTSTMVYGAAPDNPVPLAENAPRVSDNSEGLMGDFAEIEALAERARRAHPSLTVTVVRPAPLVGPGRDTLLSRHFSAPRLLTVKGHEQHWQFCHEDDLAGALAFCAMHGVDGPDGVVAVASEGSLPQDEVERAAGMKHFEVPANLAFGAIRRLHQARITPAAEGELKFLVYPCVVDCSVLRGAGWKPGYDNGAALEALLESRNGRPALVGRSLGRKEVTITAAGAAGAAAAAIGTAAAIRHLRKRKGV</sequence>
<keyword evidence="1" id="KW-1133">Transmembrane helix</keyword>
<dbReference type="AlphaFoldDB" id="A0A7Y9X9L6"/>
<keyword evidence="1" id="KW-0812">Transmembrane</keyword>
<reference evidence="3 4" key="1">
    <citation type="submission" date="2020-07" db="EMBL/GenBank/DDBJ databases">
        <title>Sequencing the genomes of 1000 actinobacteria strains.</title>
        <authorList>
            <person name="Klenk H.-P."/>
        </authorList>
    </citation>
    <scope>NUCLEOTIDE SEQUENCE [LARGE SCALE GENOMIC DNA]</scope>
    <source>
        <strain evidence="3 4">DSM 45278</strain>
    </source>
</reference>
<accession>A0A7Y9X9L6</accession>
<keyword evidence="1" id="KW-0472">Membrane</keyword>
<dbReference type="PANTHER" id="PTHR43245">
    <property type="entry name" value="BIFUNCTIONAL POLYMYXIN RESISTANCE PROTEIN ARNA"/>
    <property type="match status" value="1"/>
</dbReference>
<protein>
    <submittedName>
        <fullName evidence="3">Nucleoside-diphosphate-sugar epimerase</fullName>
    </submittedName>
</protein>